<accession>A0A2T5U0Q7</accession>
<gene>
    <name evidence="1" type="ORF">C8J25_108176</name>
</gene>
<evidence type="ECO:0000313" key="2">
    <source>
        <dbReference type="Proteomes" id="UP000244013"/>
    </source>
</evidence>
<dbReference type="Proteomes" id="UP000244013">
    <property type="component" value="Unassembled WGS sequence"/>
</dbReference>
<reference evidence="1 2" key="1">
    <citation type="submission" date="2018-04" db="EMBL/GenBank/DDBJ databases">
        <title>Genomic Encyclopedia of Type Strains, Phase III (KMG-III): the genomes of soil and plant-associated and newly described type strains.</title>
        <authorList>
            <person name="Whitman W."/>
        </authorList>
    </citation>
    <scope>NUCLEOTIDE SEQUENCE [LARGE SCALE GENOMIC DNA]</scope>
    <source>
        <strain evidence="1 2">MA-olki</strain>
    </source>
</reference>
<organism evidence="1 2">
    <name type="scientific">Sphingomonas faeni</name>
    <dbReference type="NCBI Taxonomy" id="185950"/>
    <lineage>
        <taxon>Bacteria</taxon>
        <taxon>Pseudomonadati</taxon>
        <taxon>Pseudomonadota</taxon>
        <taxon>Alphaproteobacteria</taxon>
        <taxon>Sphingomonadales</taxon>
        <taxon>Sphingomonadaceae</taxon>
        <taxon>Sphingomonas</taxon>
    </lineage>
</organism>
<proteinExistence type="predicted"/>
<comment type="caution">
    <text evidence="1">The sequence shown here is derived from an EMBL/GenBank/DDBJ whole genome shotgun (WGS) entry which is preliminary data.</text>
</comment>
<name>A0A2T5U0Q7_9SPHN</name>
<sequence>MADQEQEPHMPTTSDGVIKALHAGVVFESVDATGKTSDGVIKIGRAIIATGGTPRFVNCQSLTSDALIKVYKALGGRVELVGV</sequence>
<dbReference type="AlphaFoldDB" id="A0A2T5U0Q7"/>
<evidence type="ECO:0000313" key="1">
    <source>
        <dbReference type="EMBL" id="PTW45084.1"/>
    </source>
</evidence>
<dbReference type="EMBL" id="QAYE01000008">
    <property type="protein sequence ID" value="PTW45084.1"/>
    <property type="molecule type" value="Genomic_DNA"/>
</dbReference>
<protein>
    <submittedName>
        <fullName evidence="1">Uncharacterized protein</fullName>
    </submittedName>
</protein>